<reference evidence="1" key="1">
    <citation type="submission" date="2022-10" db="EMBL/GenBank/DDBJ databases">
        <title>The WGS of Solirubrobacter phytolaccae KCTC 29190.</title>
        <authorList>
            <person name="Jiang Z."/>
        </authorList>
    </citation>
    <scope>NUCLEOTIDE SEQUENCE</scope>
    <source>
        <strain evidence="1">KCTC 29190</strain>
    </source>
</reference>
<keyword evidence="2" id="KW-1185">Reference proteome</keyword>
<dbReference type="EMBL" id="JAPDDP010000044">
    <property type="protein sequence ID" value="MDA0182950.1"/>
    <property type="molecule type" value="Genomic_DNA"/>
</dbReference>
<proteinExistence type="predicted"/>
<dbReference type="RefSeq" id="WP_270027334.1">
    <property type="nucleotide sequence ID" value="NZ_JAPDDP010000044.1"/>
</dbReference>
<protein>
    <submittedName>
        <fullName evidence="1">Uncharacterized protein</fullName>
    </submittedName>
</protein>
<name>A0A9X3NAE1_9ACTN</name>
<dbReference type="Proteomes" id="UP001147653">
    <property type="component" value="Unassembled WGS sequence"/>
</dbReference>
<organism evidence="1 2">
    <name type="scientific">Solirubrobacter phytolaccae</name>
    <dbReference type="NCBI Taxonomy" id="1404360"/>
    <lineage>
        <taxon>Bacteria</taxon>
        <taxon>Bacillati</taxon>
        <taxon>Actinomycetota</taxon>
        <taxon>Thermoleophilia</taxon>
        <taxon>Solirubrobacterales</taxon>
        <taxon>Solirubrobacteraceae</taxon>
        <taxon>Solirubrobacter</taxon>
    </lineage>
</organism>
<comment type="caution">
    <text evidence="1">The sequence shown here is derived from an EMBL/GenBank/DDBJ whole genome shotgun (WGS) entry which is preliminary data.</text>
</comment>
<sequence>MSTASELLARLADGESPASILASLRPESEPALLARCAVVRTFDRDLFNAVLAQGGDFETLVQAPGVSRLPRTDGIYELTPRERERRWRSWWSDADPETLPPELTALLEKLVGYYTRPDQALDRLAQLALIRPEEAIGEFREQFADKDRRFDLAACQDLIDVLSDPLRERLLSTELKRVRDDRATLLKARSHWSAEYFQTATFIQPARFDDVYGGLFAPGGPRVLNAHAPGGRGKTTQLRALIARRLVPEQDTPLGPLIAGGRIPCVRVDFDLVDPVNAARYPWLILLETAAQLDDQLSRAPFKGLLHEYGWAVPLLRRNPSDPSRAEVASKWMRSEGARAAESVPRDFMRTLNEQLGDTPVLLVLDTLEEVHLRPQGDLAAPMQLLADLLHDCPGLRVILAGRHTVEEVLGPVAEILGPIEVFEVEKLLADEAERYLADRRGLEGEGVRAAIIDNAGGDPFKLALLADLVQEQPGIPPEQIRGYPADVIRLIRRIINRIDEPGVRWLLRYGVVPRTLTLAFVRDVMEPYLRAAMAGVAAFDPPGDDDVPAELEEREPPFPPDYLDTPDSSLDLGALWQQLRQYVVGSTGWVFEVADGATEAPVTLRFRDDVAIPMRKLLRRKGVDKLLHREAAEFYEARARDDSSERWERWMSEALYHRFQLAGHRAERFWRRALDEAGSSPYRREAIAGELLMSDYIDFQGAPLPWSDTEPMVAVETLVEARFEHAAALTERARLEGVPADDTLWSRAEQSRVAITLAGKRVVPSFRLAYIDAGLELRHGRHKAAEARLRRALTKARGHVDVARLRMLLGDALLMRGEPAALEAYRDALVSVSRLPASRGWQAAIRRRIIDAASALDRLKEAYDEYHKLEAVTVGAERDALTLLAAEQALRSGHLTWADERARRVLGGSGEWGAWAVRVTAAARRDPPAAKRYAQRAADATGRAPAGGGIAATAKAAWSQELLGVAAGSAFELETAFAHLEQARSLWQSQGEPEAMARCMIAAARLKLRTVGDVNAARQLLEDAERLTLPPRSDEGAARSHLRVELLVTEERQAEAATLARHAVKRLRAAAAPPRQIVAAAVQALAICPPNARRKLLDILVGECERITPVSARVAALEGLSRVPVLPGGECGQRLTALRRLLHIPSDRRLTAADRALLKLTLAEVARVAGDRQAGVTVLMDARRELRGGDAMLWVREWSRALDRIELTRRDRHWTAPADLDAFLAAHTEQPMLCAAFLIERAEANEEDAKGEARRLLGLAERELARAPDDETQWHARLAEAQARVDSGGLTASDVVALTAGAAALFIGLGQLWRSTKRWLAEPELGHDGGVIEVQVTAGDTLSVAVRPPTDAPRRQVAASEPPIAAVLATDDLERFSFALVERWRNDWIGAGTALGEMLLTTEERGRLLAEPRDVRIELADPRLHALPVELARVPTTRQPLVFEEQLRSFARSLSGEVVALHATRLLQSLLNRHRNAKLAVDGQLGPQTRLVLDRALAEDRDGGVRALYDRLQPGLEPGTRPLAILVHPSADLQPGDIGHSTDVGWLYEASGFTVWRFVSPRIDELRRALTSAAAEGMVPTVMHLAGSVRVSGGAVALSFLGADWYSEALEGNRYSDGLTAAAVDSLLKALPRDAFRPLVVVDIERPEGTTEAITHLLLRNLFAGDLFALGRCAAVLATGLSMPHQRDPYAQLVRALARRDTVGEVARAVRATGYADAMAADGLESALGPLATALYTNVPWLRPVSR</sequence>
<evidence type="ECO:0000313" key="2">
    <source>
        <dbReference type="Proteomes" id="UP001147653"/>
    </source>
</evidence>
<accession>A0A9X3NAE1</accession>
<gene>
    <name evidence="1" type="ORF">OJ997_21740</name>
</gene>
<evidence type="ECO:0000313" key="1">
    <source>
        <dbReference type="EMBL" id="MDA0182950.1"/>
    </source>
</evidence>